<protein>
    <submittedName>
        <fullName evidence="2">Uncharacterized protein</fullName>
    </submittedName>
</protein>
<keyword evidence="1" id="KW-1133">Transmembrane helix</keyword>
<comment type="caution">
    <text evidence="2">The sequence shown here is derived from an EMBL/GenBank/DDBJ whole genome shotgun (WGS) entry which is preliminary data.</text>
</comment>
<reference evidence="2 3" key="1">
    <citation type="submission" date="2018-10" db="EMBL/GenBank/DDBJ databases">
        <title>Draft genome sequence of the microsporidian Tubulinosema ratisbonensis.</title>
        <authorList>
            <person name="Polonais V."/>
            <person name="Peyretaillade E."/>
            <person name="Niehus S."/>
            <person name="Wawrzyniak I."/>
            <person name="Franchet A."/>
            <person name="Gaspin C."/>
            <person name="Reichstadt M."/>
            <person name="Belser C."/>
            <person name="Labadie K."/>
            <person name="Delbac F."/>
            <person name="Ferrandon D."/>
        </authorList>
    </citation>
    <scope>NUCLEOTIDE SEQUENCE [LARGE SCALE GENOMIC DNA]</scope>
    <source>
        <strain evidence="2 3">Franzen</strain>
    </source>
</reference>
<proteinExistence type="predicted"/>
<accession>A0A437ANE7</accession>
<evidence type="ECO:0000256" key="1">
    <source>
        <dbReference type="SAM" id="Phobius"/>
    </source>
</evidence>
<keyword evidence="1" id="KW-0472">Membrane</keyword>
<feature type="transmembrane region" description="Helical" evidence="1">
    <location>
        <begin position="40"/>
        <end position="61"/>
    </location>
</feature>
<dbReference type="VEuPathDB" id="MicrosporidiaDB:TUBRATIS_007820"/>
<keyword evidence="3" id="KW-1185">Reference proteome</keyword>
<evidence type="ECO:0000313" key="2">
    <source>
        <dbReference type="EMBL" id="RVD92712.1"/>
    </source>
</evidence>
<evidence type="ECO:0000313" key="3">
    <source>
        <dbReference type="Proteomes" id="UP000282876"/>
    </source>
</evidence>
<keyword evidence="1" id="KW-0812">Transmembrane</keyword>
<sequence>MVKEYYSLTESFKIIFTDILNSYKFVPFDRTSRMNIPKKFGFILNILVFLAYLFMKIILSFVCGKDCNFIFSLSFWLGQLIYFFIFLFAIMFASYISRLIMKKPLENYYDWHYLISLSMVDICFLMTALSMLEKTNKIQSIFIFAVVIFSFSNVYFKLYFSFFIESEFFTDRDKIRYFFLLIFVPFYEIYGFTFLFSYLENLVVRGLVKLLKI</sequence>
<dbReference type="AlphaFoldDB" id="A0A437ANE7"/>
<name>A0A437ANE7_9MICR</name>
<organism evidence="2 3">
    <name type="scientific">Tubulinosema ratisbonensis</name>
    <dbReference type="NCBI Taxonomy" id="291195"/>
    <lineage>
        <taxon>Eukaryota</taxon>
        <taxon>Fungi</taxon>
        <taxon>Fungi incertae sedis</taxon>
        <taxon>Microsporidia</taxon>
        <taxon>Tubulinosematoidea</taxon>
        <taxon>Tubulinosematidae</taxon>
        <taxon>Tubulinosema</taxon>
    </lineage>
</organism>
<dbReference type="Proteomes" id="UP000282876">
    <property type="component" value="Unassembled WGS sequence"/>
</dbReference>
<feature type="transmembrane region" description="Helical" evidence="1">
    <location>
        <begin position="138"/>
        <end position="156"/>
    </location>
</feature>
<dbReference type="EMBL" id="RCSS01000157">
    <property type="protein sequence ID" value="RVD92712.1"/>
    <property type="molecule type" value="Genomic_DNA"/>
</dbReference>
<feature type="transmembrane region" description="Helical" evidence="1">
    <location>
        <begin position="113"/>
        <end position="132"/>
    </location>
</feature>
<feature type="transmembrane region" description="Helical" evidence="1">
    <location>
        <begin position="177"/>
        <end position="199"/>
    </location>
</feature>
<feature type="transmembrane region" description="Helical" evidence="1">
    <location>
        <begin position="81"/>
        <end position="101"/>
    </location>
</feature>
<gene>
    <name evidence="2" type="ORF">TUBRATIS_007820</name>
</gene>